<sequence>AFSTTNEDIGLIASAPKNEPFVTSLLLTIFELGTKENPVSYAQLSSSQSQWGCITPKKVDLSNNDGSHRIKNNDGIIEFEESGTYFMMAAGQTGSYDGKGTGDVHLWLRLNGKDVADSNTIQTVEGDTIVLVCQAVIKIEAGDKLELMFSADVAKGKLGFVTSQPESKEKVPSMVFSALKSIY</sequence>
<evidence type="ECO:0000313" key="1">
    <source>
        <dbReference type="EMBL" id="CAF4398178.1"/>
    </source>
</evidence>
<organism evidence="1 2">
    <name type="scientific">Adineta steineri</name>
    <dbReference type="NCBI Taxonomy" id="433720"/>
    <lineage>
        <taxon>Eukaryota</taxon>
        <taxon>Metazoa</taxon>
        <taxon>Spiralia</taxon>
        <taxon>Gnathifera</taxon>
        <taxon>Rotifera</taxon>
        <taxon>Eurotatoria</taxon>
        <taxon>Bdelloidea</taxon>
        <taxon>Adinetida</taxon>
        <taxon>Adinetidae</taxon>
        <taxon>Adineta</taxon>
    </lineage>
</organism>
<feature type="non-terminal residue" evidence="1">
    <location>
        <position position="1"/>
    </location>
</feature>
<dbReference type="InterPro" id="IPR008983">
    <property type="entry name" value="Tumour_necrosis_fac-like_dom"/>
</dbReference>
<dbReference type="EMBL" id="CAJOAY010027379">
    <property type="protein sequence ID" value="CAF4398178.1"/>
    <property type="molecule type" value="Genomic_DNA"/>
</dbReference>
<dbReference type="Gene3D" id="2.60.120.40">
    <property type="match status" value="1"/>
</dbReference>
<proteinExistence type="predicted"/>
<dbReference type="Proteomes" id="UP000663881">
    <property type="component" value="Unassembled WGS sequence"/>
</dbReference>
<dbReference type="AlphaFoldDB" id="A0A820P2D5"/>
<reference evidence="1" key="1">
    <citation type="submission" date="2021-02" db="EMBL/GenBank/DDBJ databases">
        <authorList>
            <person name="Nowell W R."/>
        </authorList>
    </citation>
    <scope>NUCLEOTIDE SEQUENCE</scope>
</reference>
<evidence type="ECO:0000313" key="2">
    <source>
        <dbReference type="Proteomes" id="UP000663881"/>
    </source>
</evidence>
<name>A0A820P2D5_9BILA</name>
<protein>
    <submittedName>
        <fullName evidence="1">Uncharacterized protein</fullName>
    </submittedName>
</protein>
<accession>A0A820P2D5</accession>
<comment type="caution">
    <text evidence="1">The sequence shown here is derived from an EMBL/GenBank/DDBJ whole genome shotgun (WGS) entry which is preliminary data.</text>
</comment>
<feature type="non-terminal residue" evidence="1">
    <location>
        <position position="183"/>
    </location>
</feature>
<gene>
    <name evidence="1" type="ORF">OKA104_LOCUS51248</name>
</gene>